<evidence type="ECO:0000259" key="1">
    <source>
        <dbReference type="Pfam" id="PF00561"/>
    </source>
</evidence>
<dbReference type="GO" id="GO:0016787">
    <property type="term" value="F:hydrolase activity"/>
    <property type="evidence" value="ECO:0007669"/>
    <property type="project" value="UniProtKB-KW"/>
</dbReference>
<gene>
    <name evidence="2" type="ORF">JOH49_006164</name>
</gene>
<sequence length="276" mass="29614">MPFVSVAGAEIHFEAIGQGPPLILISGMGGLASYWAPQLEVLSKLFRVLTFDHRGTGRSTHSEVEYSVELLASDTIGLMDGLGIEAAHFLGHSTGGMMLQVISSTHPARVLSQVLYGTRGRTDEFTRRAMGMRKEIVLGAGVDAYVKSTPVFLYPSRWIAENAAELATREALAVKSSAAPAILASRLDAVLRHNQIEALSRIEAPTLVTCARDDFLTPIYYSEELAELIPRAKLSLVSGGGHACSATNPAEFNGIVLEFFRSVTAERAGSSARPRG</sequence>
<dbReference type="PANTHER" id="PTHR43433">
    <property type="entry name" value="HYDROLASE, ALPHA/BETA FOLD FAMILY PROTEIN"/>
    <property type="match status" value="1"/>
</dbReference>
<evidence type="ECO:0000313" key="2">
    <source>
        <dbReference type="EMBL" id="MBP1296411.1"/>
    </source>
</evidence>
<dbReference type="EMBL" id="JAFICZ010000001">
    <property type="protein sequence ID" value="MBP1296411.1"/>
    <property type="molecule type" value="Genomic_DNA"/>
</dbReference>
<accession>A0A8I1YDT0</accession>
<proteinExistence type="predicted"/>
<name>A0A8I1YDT0_BRAEL</name>
<dbReference type="RefSeq" id="WP_209944563.1">
    <property type="nucleotide sequence ID" value="NZ_JAFICZ010000001.1"/>
</dbReference>
<dbReference type="Gene3D" id="3.40.50.1820">
    <property type="entry name" value="alpha/beta hydrolase"/>
    <property type="match status" value="1"/>
</dbReference>
<protein>
    <submittedName>
        <fullName evidence="2">Aminoacrylate hydrolase</fullName>
        <ecNumber evidence="2">3.5.1.-</ecNumber>
    </submittedName>
</protein>
<keyword evidence="2" id="KW-0378">Hydrolase</keyword>
<reference evidence="2" key="1">
    <citation type="submission" date="2021-02" db="EMBL/GenBank/DDBJ databases">
        <title>Genomic Encyclopedia of Type Strains, Phase IV (KMG-V): Genome sequencing to study the core and pangenomes of soil and plant-associated prokaryotes.</title>
        <authorList>
            <person name="Whitman W."/>
        </authorList>
    </citation>
    <scope>NUCLEOTIDE SEQUENCE</scope>
    <source>
        <strain evidence="2">USDA 406</strain>
    </source>
</reference>
<dbReference type="PANTHER" id="PTHR43433:SF5">
    <property type="entry name" value="AB HYDROLASE-1 DOMAIN-CONTAINING PROTEIN"/>
    <property type="match status" value="1"/>
</dbReference>
<organism evidence="2 3">
    <name type="scientific">Bradyrhizobium elkanii</name>
    <dbReference type="NCBI Taxonomy" id="29448"/>
    <lineage>
        <taxon>Bacteria</taxon>
        <taxon>Pseudomonadati</taxon>
        <taxon>Pseudomonadota</taxon>
        <taxon>Alphaproteobacteria</taxon>
        <taxon>Hyphomicrobiales</taxon>
        <taxon>Nitrobacteraceae</taxon>
        <taxon>Bradyrhizobium</taxon>
    </lineage>
</organism>
<dbReference type="EC" id="3.5.1.-" evidence="2"/>
<dbReference type="InterPro" id="IPR000073">
    <property type="entry name" value="AB_hydrolase_1"/>
</dbReference>
<dbReference type="InterPro" id="IPR029058">
    <property type="entry name" value="AB_hydrolase_fold"/>
</dbReference>
<feature type="domain" description="AB hydrolase-1" evidence="1">
    <location>
        <begin position="20"/>
        <end position="243"/>
    </location>
</feature>
<comment type="caution">
    <text evidence="2">The sequence shown here is derived from an EMBL/GenBank/DDBJ whole genome shotgun (WGS) entry which is preliminary data.</text>
</comment>
<dbReference type="Proteomes" id="UP000673383">
    <property type="component" value="Unassembled WGS sequence"/>
</dbReference>
<dbReference type="SUPFAM" id="SSF53474">
    <property type="entry name" value="alpha/beta-Hydrolases"/>
    <property type="match status" value="1"/>
</dbReference>
<dbReference type="AlphaFoldDB" id="A0A8I1YDT0"/>
<dbReference type="InterPro" id="IPR050471">
    <property type="entry name" value="AB_hydrolase"/>
</dbReference>
<evidence type="ECO:0000313" key="3">
    <source>
        <dbReference type="Proteomes" id="UP000673383"/>
    </source>
</evidence>
<dbReference type="Pfam" id="PF00561">
    <property type="entry name" value="Abhydrolase_1"/>
    <property type="match status" value="1"/>
</dbReference>
<dbReference type="PRINTS" id="PR00111">
    <property type="entry name" value="ABHYDROLASE"/>
</dbReference>